<dbReference type="EMBL" id="CP002069">
    <property type="protein sequence ID" value="ADI74768.1"/>
    <property type="molecule type" value="Genomic_DNA"/>
</dbReference>
<dbReference type="HOGENOM" id="CLU_129660_0_0_2"/>
<gene>
    <name evidence="2" type="ordered locus">Metev_1938</name>
</gene>
<reference evidence="2 3" key="1">
    <citation type="submission" date="2010-06" db="EMBL/GenBank/DDBJ databases">
        <title>Complete sequence chromosome of Methanohalobium evestigatum Z-7303.</title>
        <authorList>
            <consortium name="US DOE Joint Genome Institute"/>
            <person name="Lucas S."/>
            <person name="Copeland A."/>
            <person name="Lapidus A."/>
            <person name="Cheng J.-F."/>
            <person name="Bruce D."/>
            <person name="Goodwin L."/>
            <person name="Pitluck S."/>
            <person name="Saunders E."/>
            <person name="Detter J.C."/>
            <person name="Han C."/>
            <person name="Tapia R."/>
            <person name="Land M."/>
            <person name="Hauser L."/>
            <person name="Kyrpides N."/>
            <person name="Mikhailova N."/>
            <person name="Sieprawska-Lupa M."/>
            <person name="Whitman W.B."/>
            <person name="Anderson I."/>
            <person name="Woyke T."/>
        </authorList>
    </citation>
    <scope>NUCLEOTIDE SEQUENCE [LARGE SCALE GENOMIC DNA]</scope>
    <source>
        <strain evidence="3">ATCC BAA-1072 / DSM 3721 / NBRC 107634 / OCM 161 / Z-7303</strain>
    </source>
</reference>
<dbReference type="STRING" id="644295.Metev_1938"/>
<keyword evidence="3" id="KW-1185">Reference proteome</keyword>
<keyword evidence="1" id="KW-0175">Coiled coil</keyword>
<dbReference type="PIRSF" id="PIRSF022057">
    <property type="entry name" value="UCP022057"/>
    <property type="match status" value="1"/>
</dbReference>
<feature type="coiled-coil region" evidence="1">
    <location>
        <begin position="110"/>
        <end position="137"/>
    </location>
</feature>
<accession>D7EA97</accession>
<evidence type="ECO:0000313" key="3">
    <source>
        <dbReference type="Proteomes" id="UP000000391"/>
    </source>
</evidence>
<sequence length="169" mass="19407">MGKRTRIINDPSELVPLLKTFGSQKHKQVYDALSNMWMSEKQLEEYIGDDVTSSINILKKGGLIESQWQMPEPGKKPEKEYHSAYSKVQSNFQCSLDDLSDIITLALQPYEEIKDTLEELEEMVKQGNNSLNNLARSLNKSPLYLRSLARRSDKLSVMGQRLRVKEDTK</sequence>
<dbReference type="InterPro" id="IPR014517">
    <property type="entry name" value="ArsR_tscrpt_regulator"/>
</dbReference>
<proteinExistence type="predicted"/>
<dbReference type="Pfam" id="PF09824">
    <property type="entry name" value="ArsR"/>
    <property type="match status" value="1"/>
</dbReference>
<evidence type="ECO:0000256" key="1">
    <source>
        <dbReference type="SAM" id="Coils"/>
    </source>
</evidence>
<dbReference type="AlphaFoldDB" id="D7EA97"/>
<evidence type="ECO:0000313" key="2">
    <source>
        <dbReference type="EMBL" id="ADI74768.1"/>
    </source>
</evidence>
<protein>
    <submittedName>
        <fullName evidence="2">Transcriptional regulator, ArsR family</fullName>
    </submittedName>
</protein>
<dbReference type="RefSeq" id="WP_013195333.1">
    <property type="nucleotide sequence ID" value="NC_014253.1"/>
</dbReference>
<dbReference type="Proteomes" id="UP000000391">
    <property type="component" value="Chromosome"/>
</dbReference>
<dbReference type="GeneID" id="9347597"/>
<name>D7EA97_METEZ</name>
<dbReference type="KEGG" id="mev:Metev_1938"/>
<dbReference type="OrthoDB" id="49861at2157"/>
<organism evidence="2 3">
    <name type="scientific">Methanohalobium evestigatum (strain ATCC BAA-1072 / DSM 3721 / NBRC 107634 / OCM 161 / Z-7303)</name>
    <dbReference type="NCBI Taxonomy" id="644295"/>
    <lineage>
        <taxon>Archaea</taxon>
        <taxon>Methanobacteriati</taxon>
        <taxon>Methanobacteriota</taxon>
        <taxon>Stenosarchaea group</taxon>
        <taxon>Methanomicrobia</taxon>
        <taxon>Methanosarcinales</taxon>
        <taxon>Methanosarcinaceae</taxon>
        <taxon>Methanohalobium</taxon>
    </lineage>
</organism>